<dbReference type="InterPro" id="IPR001969">
    <property type="entry name" value="Aspartic_peptidase_AS"/>
</dbReference>
<comment type="subcellular location">
    <subcellularLocation>
        <location evidence="1">Cell membrane</location>
        <topology evidence="1">Lipid-anchor</topology>
        <topology evidence="1">GPI-anchor</topology>
    </subcellularLocation>
</comment>
<evidence type="ECO:0000256" key="11">
    <source>
        <dbReference type="SAM" id="Phobius"/>
    </source>
</evidence>
<keyword evidence="11" id="KW-0812">Transmembrane</keyword>
<feature type="active site" evidence="7">
    <location>
        <position position="284"/>
    </location>
</feature>
<keyword evidence="4 12" id="KW-0732">Signal</keyword>
<keyword evidence="5 9" id="KW-0064">Aspartyl protease</keyword>
<proteinExistence type="inferred from homology"/>
<keyword evidence="3 9" id="KW-0645">Protease</keyword>
<feature type="region of interest" description="Disordered" evidence="10">
    <location>
        <begin position="470"/>
        <end position="496"/>
    </location>
</feature>
<keyword evidence="11" id="KW-0472">Membrane</keyword>
<keyword evidence="11" id="KW-1133">Transmembrane helix</keyword>
<comment type="caution">
    <text evidence="14">The sequence shown here is derived from an EMBL/GenBank/DDBJ whole genome shotgun (WGS) entry which is preliminary data.</text>
</comment>
<dbReference type="GO" id="GO:0005886">
    <property type="term" value="C:plasma membrane"/>
    <property type="evidence" value="ECO:0007669"/>
    <property type="project" value="UniProtKB-SubCell"/>
</dbReference>
<reference evidence="14" key="1">
    <citation type="submission" date="2023-01" db="EMBL/GenBank/DDBJ databases">
        <title>Exophiala dermititidis isolated from Cystic Fibrosis Patient.</title>
        <authorList>
            <person name="Kurbessoian T."/>
            <person name="Crocker A."/>
            <person name="Murante D."/>
            <person name="Hogan D.A."/>
            <person name="Stajich J.E."/>
        </authorList>
    </citation>
    <scope>NUCLEOTIDE SEQUENCE</scope>
    <source>
        <strain evidence="14">Ex8</strain>
    </source>
</reference>
<dbReference type="PANTHER" id="PTHR47966">
    <property type="entry name" value="BETA-SITE APP-CLEAVING ENZYME, ISOFORM A-RELATED"/>
    <property type="match status" value="1"/>
</dbReference>
<dbReference type="InterPro" id="IPR001461">
    <property type="entry name" value="Aspartic_peptidase_A1"/>
</dbReference>
<evidence type="ECO:0000256" key="1">
    <source>
        <dbReference type="ARBA" id="ARBA00004609"/>
    </source>
</evidence>
<evidence type="ECO:0000256" key="2">
    <source>
        <dbReference type="ARBA" id="ARBA00007447"/>
    </source>
</evidence>
<evidence type="ECO:0000256" key="7">
    <source>
        <dbReference type="PIRSR" id="PIRSR601461-1"/>
    </source>
</evidence>
<evidence type="ECO:0000256" key="9">
    <source>
        <dbReference type="RuleBase" id="RU000454"/>
    </source>
</evidence>
<dbReference type="Gene3D" id="2.40.70.10">
    <property type="entry name" value="Acid Proteases"/>
    <property type="match status" value="2"/>
</dbReference>
<keyword evidence="8" id="KW-1015">Disulfide bond</keyword>
<evidence type="ECO:0000259" key="13">
    <source>
        <dbReference type="PROSITE" id="PS51767"/>
    </source>
</evidence>
<gene>
    <name evidence="14" type="ORF">HRR80_006543</name>
</gene>
<comment type="similarity">
    <text evidence="2 9">Belongs to the peptidase A1 family.</text>
</comment>
<dbReference type="EMBL" id="JAJGCB010000014">
    <property type="protein sequence ID" value="KAJ8989302.1"/>
    <property type="molecule type" value="Genomic_DNA"/>
</dbReference>
<evidence type="ECO:0000313" key="15">
    <source>
        <dbReference type="Proteomes" id="UP001161757"/>
    </source>
</evidence>
<dbReference type="PRINTS" id="PR00792">
    <property type="entry name" value="PEPSIN"/>
</dbReference>
<feature type="domain" description="Peptidase A1" evidence="13">
    <location>
        <begin position="67"/>
        <end position="403"/>
    </location>
</feature>
<dbReference type="InterPro" id="IPR033121">
    <property type="entry name" value="PEPTIDASE_A1"/>
</dbReference>
<evidence type="ECO:0000256" key="8">
    <source>
        <dbReference type="PIRSR" id="PIRSR601461-2"/>
    </source>
</evidence>
<feature type="chain" id="PRO_5042965558" description="Peptidase A1 domain-containing protein" evidence="12">
    <location>
        <begin position="21"/>
        <end position="531"/>
    </location>
</feature>
<feature type="disulfide bond" evidence="8">
    <location>
        <begin position="318"/>
        <end position="367"/>
    </location>
</feature>
<evidence type="ECO:0000313" key="14">
    <source>
        <dbReference type="EMBL" id="KAJ8989302.1"/>
    </source>
</evidence>
<name>A0AAN6EPS9_EXODE</name>
<dbReference type="PROSITE" id="PS51767">
    <property type="entry name" value="PEPTIDASE_A1"/>
    <property type="match status" value="1"/>
</dbReference>
<dbReference type="PANTHER" id="PTHR47966:SF65">
    <property type="entry name" value="ASPARTIC-TYPE ENDOPEPTIDASE"/>
    <property type="match status" value="1"/>
</dbReference>
<feature type="signal peptide" evidence="12">
    <location>
        <begin position="1"/>
        <end position="20"/>
    </location>
</feature>
<organism evidence="14 15">
    <name type="scientific">Exophiala dermatitidis</name>
    <name type="common">Black yeast-like fungus</name>
    <name type="synonym">Wangiella dermatitidis</name>
    <dbReference type="NCBI Taxonomy" id="5970"/>
    <lineage>
        <taxon>Eukaryota</taxon>
        <taxon>Fungi</taxon>
        <taxon>Dikarya</taxon>
        <taxon>Ascomycota</taxon>
        <taxon>Pezizomycotina</taxon>
        <taxon>Eurotiomycetes</taxon>
        <taxon>Chaetothyriomycetidae</taxon>
        <taxon>Chaetothyriales</taxon>
        <taxon>Herpotrichiellaceae</taxon>
        <taxon>Exophiala</taxon>
    </lineage>
</organism>
<dbReference type="PROSITE" id="PS00141">
    <property type="entry name" value="ASP_PROTEASE"/>
    <property type="match status" value="1"/>
</dbReference>
<dbReference type="SUPFAM" id="SSF50630">
    <property type="entry name" value="Acid proteases"/>
    <property type="match status" value="1"/>
</dbReference>
<evidence type="ECO:0000256" key="10">
    <source>
        <dbReference type="SAM" id="MobiDB-lite"/>
    </source>
</evidence>
<dbReference type="InterPro" id="IPR033876">
    <property type="entry name" value="SAP-like"/>
</dbReference>
<dbReference type="Pfam" id="PF00026">
    <property type="entry name" value="Asp"/>
    <property type="match status" value="1"/>
</dbReference>
<evidence type="ECO:0000256" key="5">
    <source>
        <dbReference type="ARBA" id="ARBA00022750"/>
    </source>
</evidence>
<evidence type="ECO:0000256" key="12">
    <source>
        <dbReference type="SAM" id="SignalP"/>
    </source>
</evidence>
<feature type="active site" evidence="7">
    <location>
        <position position="85"/>
    </location>
</feature>
<keyword evidence="6 9" id="KW-0378">Hydrolase</keyword>
<dbReference type="Proteomes" id="UP001161757">
    <property type="component" value="Unassembled WGS sequence"/>
</dbReference>
<evidence type="ECO:0000256" key="3">
    <source>
        <dbReference type="ARBA" id="ARBA00022670"/>
    </source>
</evidence>
<protein>
    <recommendedName>
        <fullName evidence="13">Peptidase A1 domain-containing protein</fullName>
    </recommendedName>
</protein>
<evidence type="ECO:0000256" key="4">
    <source>
        <dbReference type="ARBA" id="ARBA00022729"/>
    </source>
</evidence>
<dbReference type="GO" id="GO:0006508">
    <property type="term" value="P:proteolysis"/>
    <property type="evidence" value="ECO:0007669"/>
    <property type="project" value="UniProtKB-KW"/>
</dbReference>
<feature type="transmembrane region" description="Helical" evidence="11">
    <location>
        <begin position="508"/>
        <end position="530"/>
    </location>
</feature>
<evidence type="ECO:0000256" key="6">
    <source>
        <dbReference type="ARBA" id="ARBA00022801"/>
    </source>
</evidence>
<accession>A0AAN6EPS9</accession>
<dbReference type="CDD" id="cd05474">
    <property type="entry name" value="SAP_like"/>
    <property type="match status" value="1"/>
</dbReference>
<feature type="compositionally biased region" description="Low complexity" evidence="10">
    <location>
        <begin position="470"/>
        <end position="494"/>
    </location>
</feature>
<dbReference type="InterPro" id="IPR021109">
    <property type="entry name" value="Peptidase_aspartic_dom_sf"/>
</dbReference>
<dbReference type="AlphaFoldDB" id="A0AAN6EPS9"/>
<sequence length="531" mass="54910">MGGLIAAVLGAAWLLSSVSSVVGTAAPGTVGYTFEKRRVKAQDYPHLARRQSSKTVQASLDNEILLYLINVTVGTPGQPFSLQLDTGSSDIWFPAVNADICEDNVQNCPLGMYDYSKSSTYSDPDAPEFQIQYVDGSQVAGAYISDVLNIGNTKLTNMTMAAALTANTRGLGIMGIGFESGEAGYLLNGFSYPNVISVLKNEGYINTLSYSLWLDDKNSNTGSILFGGVDTSKYLGDLVALPIQLDTQTGTISSMTVAWTGLTVTGPGQESDLSPSSPQPAILDSGTSYTLLPDEVAEAVFNGVGVLTDPSYGNVVPCKLANDDLTFSFRFGGSDGPVVNVSLSEFVSPLLTTDGSQPTFRNGDKACAFAIQAAGDNPILFGDSFLRSAYVVYDLENQEIGIGQTDFDAGKSNIQAFQASSGIPNAVSTASAASVAQTFSGVPHITQATATATGDLSAATSRSATFHLTATGTSKGGSSSSGSSTASSSGSHKTNGANANIRPAPFNAASILASCGVVVMGFFFGGSLVLV</sequence>
<dbReference type="GO" id="GO:0004190">
    <property type="term" value="F:aspartic-type endopeptidase activity"/>
    <property type="evidence" value="ECO:0007669"/>
    <property type="project" value="UniProtKB-KW"/>
</dbReference>